<feature type="transmembrane region" description="Helical" evidence="1">
    <location>
        <begin position="6"/>
        <end position="23"/>
    </location>
</feature>
<dbReference type="OrthoDB" id="3341077at2759"/>
<evidence type="ECO:0000313" key="3">
    <source>
        <dbReference type="Proteomes" id="UP001140091"/>
    </source>
</evidence>
<reference evidence="2" key="1">
    <citation type="submission" date="2022-06" db="EMBL/GenBank/DDBJ databases">
        <title>Genome Sequence of Candolleomyces eurysporus.</title>
        <authorList>
            <person name="Buettner E."/>
        </authorList>
    </citation>
    <scope>NUCLEOTIDE SEQUENCE</scope>
    <source>
        <strain evidence="2">VTCC 930004</strain>
    </source>
</reference>
<proteinExistence type="predicted"/>
<sequence>MSLSLVVNAVVSALMISRIYLVYRETKLASDNASTKLSWVASILLESAIALFFAQLVYLVLYKMEHSAFSLVAGPVTIIYGLNCTAIMVRVNMNRSYETVSTTRQQSASLEFTVNKNEKSSHVSDFSKSAQVGSGLKTQRNRRFAHSNGTETTIV</sequence>
<feature type="transmembrane region" description="Helical" evidence="1">
    <location>
        <begin position="68"/>
        <end position="89"/>
    </location>
</feature>
<accession>A0A9W8IW16</accession>
<name>A0A9W8IW16_9AGAR</name>
<protein>
    <submittedName>
        <fullName evidence="2">Uncharacterized protein</fullName>
    </submittedName>
</protein>
<dbReference type="Proteomes" id="UP001140091">
    <property type="component" value="Unassembled WGS sequence"/>
</dbReference>
<evidence type="ECO:0000256" key="1">
    <source>
        <dbReference type="SAM" id="Phobius"/>
    </source>
</evidence>
<organism evidence="2 3">
    <name type="scientific">Candolleomyces eurysporus</name>
    <dbReference type="NCBI Taxonomy" id="2828524"/>
    <lineage>
        <taxon>Eukaryota</taxon>
        <taxon>Fungi</taxon>
        <taxon>Dikarya</taxon>
        <taxon>Basidiomycota</taxon>
        <taxon>Agaricomycotina</taxon>
        <taxon>Agaricomycetes</taxon>
        <taxon>Agaricomycetidae</taxon>
        <taxon>Agaricales</taxon>
        <taxon>Agaricineae</taxon>
        <taxon>Psathyrellaceae</taxon>
        <taxon>Candolleomyces</taxon>
    </lineage>
</organism>
<feature type="transmembrane region" description="Helical" evidence="1">
    <location>
        <begin position="43"/>
        <end position="62"/>
    </location>
</feature>
<keyword evidence="1" id="KW-0812">Transmembrane</keyword>
<feature type="non-terminal residue" evidence="2">
    <location>
        <position position="155"/>
    </location>
</feature>
<dbReference type="EMBL" id="JANBPK010001288">
    <property type="protein sequence ID" value="KAJ2923730.1"/>
    <property type="molecule type" value="Genomic_DNA"/>
</dbReference>
<keyword evidence="1" id="KW-0472">Membrane</keyword>
<dbReference type="AlphaFoldDB" id="A0A9W8IW16"/>
<evidence type="ECO:0000313" key="2">
    <source>
        <dbReference type="EMBL" id="KAJ2923730.1"/>
    </source>
</evidence>
<comment type="caution">
    <text evidence="2">The sequence shown here is derived from an EMBL/GenBank/DDBJ whole genome shotgun (WGS) entry which is preliminary data.</text>
</comment>
<gene>
    <name evidence="2" type="ORF">H1R20_g13365</name>
</gene>
<keyword evidence="1" id="KW-1133">Transmembrane helix</keyword>
<keyword evidence="3" id="KW-1185">Reference proteome</keyword>